<dbReference type="InterPro" id="IPR058953">
    <property type="entry name" value="PelX-like_N"/>
</dbReference>
<dbReference type="PANTHER" id="PTHR40088">
    <property type="entry name" value="PECTATE LYASE (EUROFUNG)"/>
    <property type="match status" value="1"/>
</dbReference>
<comment type="cofactor">
    <cofactor evidence="1">
        <name>Ca(2+)</name>
        <dbReference type="ChEBI" id="CHEBI:29108"/>
    </cofactor>
</comment>
<dbReference type="InterPro" id="IPR039448">
    <property type="entry name" value="Beta_helix"/>
</dbReference>
<organism evidence="15 16">
    <name type="scientific">Alkalihalobacillus alcalophilus ATCC 27647 = CGMCC 1.3604</name>
    <dbReference type="NCBI Taxonomy" id="1218173"/>
    <lineage>
        <taxon>Bacteria</taxon>
        <taxon>Bacillati</taxon>
        <taxon>Bacillota</taxon>
        <taxon>Bacilli</taxon>
        <taxon>Bacillales</taxon>
        <taxon>Bacillaceae</taxon>
        <taxon>Alkalihalobacillus</taxon>
    </lineage>
</organism>
<feature type="domain" description="Ig-like" evidence="11">
    <location>
        <begin position="458"/>
        <end position="524"/>
    </location>
</feature>
<evidence type="ECO:0000256" key="7">
    <source>
        <dbReference type="ARBA" id="ARBA00023239"/>
    </source>
</evidence>
<dbReference type="GO" id="GO:0046872">
    <property type="term" value="F:metal ion binding"/>
    <property type="evidence" value="ECO:0007669"/>
    <property type="project" value="UniProtKB-KW"/>
</dbReference>
<keyword evidence="7" id="KW-0456">Lyase</keyword>
<dbReference type="InterPro" id="IPR011050">
    <property type="entry name" value="Pectin_lyase_fold/virulence"/>
</dbReference>
<accession>A0A4S4JZI3</accession>
<dbReference type="Gene3D" id="2.160.20.10">
    <property type="entry name" value="Single-stranded right-handed beta-helix, Pectin lyase-like"/>
    <property type="match status" value="2"/>
</dbReference>
<dbReference type="PANTHER" id="PTHR40088:SF1">
    <property type="entry name" value="PECTATE LYASE PEL9"/>
    <property type="match status" value="1"/>
</dbReference>
<comment type="subcellular location">
    <subcellularLocation>
        <location evidence="2">Secreted</location>
    </subcellularLocation>
</comment>
<evidence type="ECO:0000256" key="8">
    <source>
        <dbReference type="ARBA" id="ARBA00038263"/>
    </source>
</evidence>
<evidence type="ECO:0000313" key="16">
    <source>
        <dbReference type="Proteomes" id="UP000297014"/>
    </source>
</evidence>
<evidence type="ECO:0000256" key="6">
    <source>
        <dbReference type="ARBA" id="ARBA00022837"/>
    </source>
</evidence>
<dbReference type="Pfam" id="PF25850">
    <property type="entry name" value="PelX_Ig"/>
    <property type="match status" value="2"/>
</dbReference>
<proteinExistence type="inferred from homology"/>
<dbReference type="Pfam" id="PF07523">
    <property type="entry name" value="Big_3"/>
    <property type="match status" value="4"/>
</dbReference>
<comment type="caution">
    <text evidence="15">The sequence shown here is derived from an EMBL/GenBank/DDBJ whole genome shotgun (WGS) entry which is preliminary data.</text>
</comment>
<feature type="domain" description="Ig-like" evidence="11">
    <location>
        <begin position="710"/>
        <end position="780"/>
    </location>
</feature>
<keyword evidence="5" id="KW-0732">Signal</keyword>
<feature type="domain" description="Pectate disaccharide-lyase-like N-terminal" evidence="13">
    <location>
        <begin position="1518"/>
        <end position="1764"/>
    </location>
</feature>
<dbReference type="GO" id="GO:0016837">
    <property type="term" value="F:carbon-oxygen lyase activity, acting on polysaccharides"/>
    <property type="evidence" value="ECO:0007669"/>
    <property type="project" value="TreeGrafter"/>
</dbReference>
<dbReference type="InterPro" id="IPR058863">
    <property type="entry name" value="PelX-like_Ig"/>
</dbReference>
<dbReference type="SUPFAM" id="SSF51126">
    <property type="entry name" value="Pectin lyase-like"/>
    <property type="match status" value="2"/>
</dbReference>
<comment type="similarity">
    <text evidence="8">Belongs to the polysaccharide lyase 9 family.</text>
</comment>
<evidence type="ECO:0000256" key="9">
    <source>
        <dbReference type="SAM" id="MobiDB-lite"/>
    </source>
</evidence>
<feature type="domain" description="Pectate disaccharide-lyase-like central Ig-like" evidence="14">
    <location>
        <begin position="1782"/>
        <end position="1864"/>
    </location>
</feature>
<keyword evidence="10" id="KW-0472">Membrane</keyword>
<feature type="domain" description="Ig-like" evidence="11">
    <location>
        <begin position="540"/>
        <end position="618"/>
    </location>
</feature>
<feature type="domain" description="Pectate disaccharide-lyase-like central Ig-like" evidence="14">
    <location>
        <begin position="1030"/>
        <end position="1112"/>
    </location>
</feature>
<dbReference type="RefSeq" id="WP_003320897.1">
    <property type="nucleotide sequence ID" value="NZ_ALPT02000025.1"/>
</dbReference>
<dbReference type="Pfam" id="PF25849">
    <property type="entry name" value="PelX_N"/>
    <property type="match status" value="3"/>
</dbReference>
<evidence type="ECO:0000256" key="3">
    <source>
        <dbReference type="ARBA" id="ARBA00022525"/>
    </source>
</evidence>
<evidence type="ECO:0000256" key="1">
    <source>
        <dbReference type="ARBA" id="ARBA00001913"/>
    </source>
</evidence>
<feature type="domain" description="Pectate disaccharide-lyase-like N-terminal" evidence="13">
    <location>
        <begin position="796"/>
        <end position="1008"/>
    </location>
</feature>
<protein>
    <submittedName>
        <fullName evidence="15">Uncharacterized protein</fullName>
    </submittedName>
</protein>
<feature type="transmembrane region" description="Helical" evidence="10">
    <location>
        <begin position="2351"/>
        <end position="2369"/>
    </location>
</feature>
<evidence type="ECO:0000256" key="10">
    <source>
        <dbReference type="SAM" id="Phobius"/>
    </source>
</evidence>
<keyword evidence="10" id="KW-1133">Transmembrane helix</keyword>
<feature type="domain" description="Ig-like" evidence="11">
    <location>
        <begin position="632"/>
        <end position="697"/>
    </location>
</feature>
<name>A0A4S4JZI3_ALKAL</name>
<keyword evidence="4" id="KW-0479">Metal-binding</keyword>
<keyword evidence="3" id="KW-0964">Secreted</keyword>
<keyword evidence="10" id="KW-0812">Transmembrane</keyword>
<evidence type="ECO:0000313" key="15">
    <source>
        <dbReference type="EMBL" id="THG90694.1"/>
    </source>
</evidence>
<gene>
    <name evidence="15" type="ORF">AJ85_09245</name>
</gene>
<evidence type="ECO:0000256" key="4">
    <source>
        <dbReference type="ARBA" id="ARBA00022723"/>
    </source>
</evidence>
<dbReference type="InterPro" id="IPR052052">
    <property type="entry name" value="Polysaccharide_Lyase_9"/>
</dbReference>
<evidence type="ECO:0000259" key="11">
    <source>
        <dbReference type="Pfam" id="PF07523"/>
    </source>
</evidence>
<sequence>MKKGKRWLSVWMIVVLIFSNFNFTLVASATEPQDEMIEINSDWNGSVMGDTGTNDLNVENFSIMEHETGDVTLRASNDRGKISAATEGFVYYFKEIEPDVNFEFKATAHVESWTANNQVSFGLMLRSNVLHNERLASFTGNYLALGALDQEMKAYYKKGFKEGDELGVQTKDGYEFTLARQPQVNETYELTIRKVGNIYTLSVGNDTQIIEYDEALNYFGLYVARNATVTFSDVEFSIQPTIGTGDWEFEKFGSNTSDERNPEPTFHEDGSVTLFASGGKVASNDEGVSYLYKQLPADSNFEITTKATVNSFNTDSSISTPNQKSFGVMIRDQFEVGSATQSSNYVAVGALDTNEMKGFYKHSVTGTTPSTGTQIKLSPFDVRVPSAGEVYDLSIRKSGNVYVVTTNGQREVFVQEELFSETFFAGLYVARDAEVTFSNFEIKTDARIPTQLNANSTSMKTDYLIGENLDLNGLVVITTWSDSNGVERTETLSQNEYIVTGFDSSSAGPNTVTVHFNGLETSIDLMIASLSVEELEILYYPAKTTYYLGDRFDANGFVVQAIYNTGLKEELTPDDYTFSIPEATIVDEAYIFEHAGMIEVEVISTETPEKSVTFNVEVKDTKLQALEIDSLPEKTVYFIGDEIDLSGLVVYAKYDDGSSVRLLRDEFTVSALDTSAPSEQELTVAHKGVEVTFSVTVKEKELAKIKVTDYPKTTYYIGESFERSGLEVSKVYDNFDEEVLAEDLYDLDLSLFDNSEPGIYSIDIKPHDTSMPSTTLKVTVREVVEYDWEFIRFGQSIGTNRNIWEVIQDGKLEEQVIKLEASTGQNAGKITGDHDGITYYYTVIDANEDNFELSADIKVIHYAKTPHDGQESFGIMARDAIGQPDDSAVFSSNIAAVGGFAGRTIWPNGTQLFARTGVIAPDGEGSEDIQRVMLKEERPSLENTYPEQEYRLTLAKTNSGFVGKLNNEYEEIIFEPEILNVQDDNIYVGFYTAREATIEVHNIEFAVTAAATDAPKVERPLEQIKPEIEVLSLNKTPLINYDLKVRANVDGVLNVRQGGSGETEQILVQAGQVIDLPTTLNEKSNTTFSITLIPDDRQYLTSYNPVIQNFTVVHNTFADGHNIYISPEGNSQGDGTRSNPLDIDTAIDFVQPGQSIVALDGNYVRQSALHIKRYNDGTAEEMKYLVADEGARPVFDFDRSSDGMLHEGNYWHVSGLDFTNSAGNTKGYHLAGSDNVIEYSRFYNNGDSGFQMSRIDYSLTEMHEWPSNNLIQYSVAFDNMDPAQNNADGFAIKLTVGEGNILRGLVAHNNVDDGYDLYTKVGSGPIGVVLIEDSIAFNNGILTNGTGGGGDKNGFKLGGEGVHVPHILRNSLAFNNGKYGITSNSNPGLIIEDSIVYNNQEGNLHISTYDHITPDFTIDGIVSYQSERTGSAYRDRYPAEQTGENNFYFDGTKSTNSSSQTLTDDQFIISEPTLPLNPYDLPSIVNQKDENGNIVWGDFFKYLLSNEGSENPDLVWEAITFGQSTDLNFNSNVIPEKVGTNYAEPAVPGTIEDSIILESRGGKIAAGHDGLTFYYTTLDPNVHNFVLEADIYVEQFGPETAAGPSTQDSAGIMVRDVNGGARQDPMLPGFEEVPAASNIFGVGAVRVNGSNKEQVRVAPISRTGVLNPWGNFGSTFSMSPFSTNANHHANLDTPIRMKLERTDTSFILSTSYTTHTGETVHFEEEVEGADLVQVIDSNQMNLGFYAARNAKIRVENASITLSEANTVQSPIVEEPLANAAMNIVSAPQSGATDYNLKILANYKGTISITKDEQEVISQAEIEANDVFEYKAELENEITNFKVTYLPEGAPTDQPITREIAVTKQIFTSGEGLFVSPEGTSSGTGTIEDPLDFITAIQYVLPGETIFMRGGIYTPDSMIRISEEYSGEEGKRKQIVPYNGEKVVIDGQGSLNEILRLEADYWHLYGIELTRAAATSMRLKGDHNIIEMMTFSYNGNTGLHITGDGSDPNDWPKHNLVLNSTSHHNEDVSQIDADGFAAKLGVGEGNVFRGNIAHDNVDDGWDLYNRINEGPNMPVLLDGNIAYGNRNGFKVGGEGLPVAHIVKNNLAFHNSMDGFTDNFNPGALVIENNTSFDNERFNFIFRLNPYFSPEEQGTFKNNLSFRTNTADAVPDFISGNVDETNFFFDGTQSVNSNGEVVKEADFASLVEPEFYSRNEDGSIEWGDFLRLTVDSFLNTAGKDPAHVGALPAIEEEEKKEEDEKEEEKPGDEKKEDELEEEKKEDEKKEDKKGEDKKPVDKLPGKGQDEQSDDDVNAGGKNEGGSKENNDNKKGGTGKKVEEEQGLPNTATQHYQFLLYGILLMSMGILIHLFMKRKKNGRLDI</sequence>
<evidence type="ECO:0000259" key="12">
    <source>
        <dbReference type="Pfam" id="PF13229"/>
    </source>
</evidence>
<evidence type="ECO:0000259" key="14">
    <source>
        <dbReference type="Pfam" id="PF25850"/>
    </source>
</evidence>
<evidence type="ECO:0000256" key="2">
    <source>
        <dbReference type="ARBA" id="ARBA00004613"/>
    </source>
</evidence>
<dbReference type="Proteomes" id="UP000297014">
    <property type="component" value="Unassembled WGS sequence"/>
</dbReference>
<feature type="region of interest" description="Disordered" evidence="9">
    <location>
        <begin position="2237"/>
        <end position="2341"/>
    </location>
</feature>
<keyword evidence="6" id="KW-0106">Calcium</keyword>
<feature type="domain" description="Right handed beta helix" evidence="12">
    <location>
        <begin position="1962"/>
        <end position="2129"/>
    </location>
</feature>
<dbReference type="Gene3D" id="2.60.40.3630">
    <property type="match status" value="4"/>
</dbReference>
<dbReference type="InterPro" id="IPR022038">
    <property type="entry name" value="Ig-like_bact"/>
</dbReference>
<dbReference type="InterPro" id="IPR006626">
    <property type="entry name" value="PbH1"/>
</dbReference>
<dbReference type="GO" id="GO:0005576">
    <property type="term" value="C:extracellular region"/>
    <property type="evidence" value="ECO:0007669"/>
    <property type="project" value="UniProtKB-SubCell"/>
</dbReference>
<dbReference type="InterPro" id="IPR012334">
    <property type="entry name" value="Pectin_lyas_fold"/>
</dbReference>
<feature type="compositionally biased region" description="Basic and acidic residues" evidence="9">
    <location>
        <begin position="2261"/>
        <end position="2303"/>
    </location>
</feature>
<evidence type="ECO:0000259" key="13">
    <source>
        <dbReference type="Pfam" id="PF25849"/>
    </source>
</evidence>
<feature type="compositionally biased region" description="Basic and acidic residues" evidence="9">
    <location>
        <begin position="2318"/>
        <end position="2337"/>
    </location>
</feature>
<dbReference type="SMART" id="SM00710">
    <property type="entry name" value="PbH1"/>
    <property type="match status" value="10"/>
</dbReference>
<dbReference type="OrthoDB" id="8660908at2"/>
<feature type="compositionally biased region" description="Acidic residues" evidence="9">
    <location>
        <begin position="2248"/>
        <end position="2260"/>
    </location>
</feature>
<dbReference type="EMBL" id="JALP01000124">
    <property type="protein sequence ID" value="THG90694.1"/>
    <property type="molecule type" value="Genomic_DNA"/>
</dbReference>
<reference evidence="15 16" key="1">
    <citation type="submission" date="2014-01" db="EMBL/GenBank/DDBJ databases">
        <title>Draft genome sequencing of Bacillus alcalophilus CGMCC 1.3604.</title>
        <authorList>
            <person name="Yang J."/>
            <person name="Diao L."/>
            <person name="Yang S."/>
        </authorList>
    </citation>
    <scope>NUCLEOTIDE SEQUENCE [LARGE SCALE GENOMIC DNA]</scope>
    <source>
        <strain evidence="15 16">CGMCC 1.3604</strain>
    </source>
</reference>
<feature type="domain" description="Pectate disaccharide-lyase-like N-terminal" evidence="13">
    <location>
        <begin position="250"/>
        <end position="444"/>
    </location>
</feature>
<evidence type="ECO:0000256" key="5">
    <source>
        <dbReference type="ARBA" id="ARBA00022729"/>
    </source>
</evidence>
<dbReference type="Pfam" id="PF13229">
    <property type="entry name" value="Beta_helix"/>
    <property type="match status" value="1"/>
</dbReference>